<keyword evidence="4" id="KW-1185">Reference proteome</keyword>
<feature type="domain" description="DUF58" evidence="2">
    <location>
        <begin position="60"/>
        <end position="273"/>
    </location>
</feature>
<reference evidence="3 4" key="1">
    <citation type="submission" date="2017-02" db="EMBL/GenBank/DDBJ databases">
        <title>Genomic diversity within the haloalkaliphilic genus Thioalkalivibrio.</title>
        <authorList>
            <person name="Ahn A.-C."/>
            <person name="Meier-Kolthoff J."/>
            <person name="Overmars L."/>
            <person name="Richter M."/>
            <person name="Woyke T."/>
            <person name="Sorokin D.Y."/>
            <person name="Muyzer G."/>
        </authorList>
    </citation>
    <scope>NUCLEOTIDE SEQUENCE [LARGE SCALE GENOMIC DNA]</scope>
    <source>
        <strain evidence="3 4">ALJD</strain>
    </source>
</reference>
<protein>
    <recommendedName>
        <fullName evidence="2">DUF58 domain-containing protein</fullName>
    </recommendedName>
</protein>
<dbReference type="OrthoDB" id="9776116at2"/>
<evidence type="ECO:0000313" key="3">
    <source>
        <dbReference type="EMBL" id="OOG23363.1"/>
    </source>
</evidence>
<dbReference type="InterPro" id="IPR002881">
    <property type="entry name" value="DUF58"/>
</dbReference>
<name>A0A1V3NEK7_9GAMM</name>
<dbReference type="EMBL" id="MVBK01000067">
    <property type="protein sequence ID" value="OOG23363.1"/>
    <property type="molecule type" value="Genomic_DNA"/>
</dbReference>
<evidence type="ECO:0000313" key="4">
    <source>
        <dbReference type="Proteomes" id="UP000189462"/>
    </source>
</evidence>
<feature type="region of interest" description="Disordered" evidence="1">
    <location>
        <begin position="29"/>
        <end position="52"/>
    </location>
</feature>
<proteinExistence type="predicted"/>
<gene>
    <name evidence="3" type="ORF">B1C78_11485</name>
</gene>
<evidence type="ECO:0000256" key="1">
    <source>
        <dbReference type="SAM" id="MobiDB-lite"/>
    </source>
</evidence>
<dbReference type="RefSeq" id="WP_077279299.1">
    <property type="nucleotide sequence ID" value="NZ_MVBK01000067.1"/>
</dbReference>
<accession>A0A1V3NEK7</accession>
<dbReference type="Proteomes" id="UP000189462">
    <property type="component" value="Unassembled WGS sequence"/>
</dbReference>
<dbReference type="PANTHER" id="PTHR33608:SF12">
    <property type="entry name" value="DUF58 DOMAIN-CONTAINING PROTEIN"/>
    <property type="match status" value="1"/>
</dbReference>
<organism evidence="3 4">
    <name type="scientific">Thioalkalivibrio denitrificans</name>
    <dbReference type="NCBI Taxonomy" id="108003"/>
    <lineage>
        <taxon>Bacteria</taxon>
        <taxon>Pseudomonadati</taxon>
        <taxon>Pseudomonadota</taxon>
        <taxon>Gammaproteobacteria</taxon>
        <taxon>Chromatiales</taxon>
        <taxon>Ectothiorhodospiraceae</taxon>
        <taxon>Thioalkalivibrio</taxon>
    </lineage>
</organism>
<dbReference type="AlphaFoldDB" id="A0A1V3NEK7"/>
<comment type="caution">
    <text evidence="3">The sequence shown here is derived from an EMBL/GenBank/DDBJ whole genome shotgun (WGS) entry which is preliminary data.</text>
</comment>
<dbReference type="STRING" id="108003.B1C78_11485"/>
<sequence>MPAWLEQLRRGASDRPLLGTAELHRLARLAEQPGPPERGGAQPGGERLSPLRGHGLDFQELRRYQAGDDVRAMDWRTTARTGRPHVRVYHQEPRPSLYLLVDLGARMRFGTRVRLKAAQAARVAVYQALRTVRDGGAVGAALLGEPPRFWPVRGGRVHAMALTRALAAPCPPPDGFMTTEPDRALGMLRRLPVGTEVLILSDLHWLDSARAGLLGGLVAAGRPVQAVCITDAAERTLPPLGRAPFSVPGAEGALWVDTTRPGVRAAFDAHAMARVASLRRLLTGAGVRFTELGAETPAAVWTRSLGKGLPGRG</sequence>
<evidence type="ECO:0000259" key="2">
    <source>
        <dbReference type="Pfam" id="PF01882"/>
    </source>
</evidence>
<dbReference type="PANTHER" id="PTHR33608">
    <property type="entry name" value="BLL2464 PROTEIN"/>
    <property type="match status" value="1"/>
</dbReference>
<dbReference type="Pfam" id="PF01882">
    <property type="entry name" value="DUF58"/>
    <property type="match status" value="1"/>
</dbReference>